<feature type="domain" description="Peptidase S11 D-alanyl-D-alanine carboxypeptidase A N-terminal" evidence="11">
    <location>
        <begin position="34"/>
        <end position="251"/>
    </location>
</feature>
<comment type="caution">
    <text evidence="12">The sequence shown here is derived from an EMBL/GenBank/DDBJ whole genome shotgun (WGS) entry which is preliminary data.</text>
</comment>
<dbReference type="GO" id="GO:0071555">
    <property type="term" value="P:cell wall organization"/>
    <property type="evidence" value="ECO:0007669"/>
    <property type="project" value="UniProtKB-KW"/>
</dbReference>
<evidence type="ECO:0000256" key="4">
    <source>
        <dbReference type="ARBA" id="ARBA00022960"/>
    </source>
</evidence>
<keyword evidence="3" id="KW-0378">Hydrolase</keyword>
<evidence type="ECO:0000256" key="9">
    <source>
        <dbReference type="RuleBase" id="RU004016"/>
    </source>
</evidence>
<keyword evidence="12" id="KW-0645">Protease</keyword>
<keyword evidence="2 10" id="KW-0732">Signal</keyword>
<evidence type="ECO:0000313" key="13">
    <source>
        <dbReference type="Proteomes" id="UP001320898"/>
    </source>
</evidence>
<feature type="active site" evidence="7">
    <location>
        <position position="119"/>
    </location>
</feature>
<protein>
    <submittedName>
        <fullName evidence="12">D-alanyl-D-alanine carboxypeptidase</fullName>
    </submittedName>
</protein>
<feature type="signal peptide" evidence="10">
    <location>
        <begin position="1"/>
        <end position="35"/>
    </location>
</feature>
<evidence type="ECO:0000313" key="12">
    <source>
        <dbReference type="EMBL" id="MCT8974705.1"/>
    </source>
</evidence>
<dbReference type="Pfam" id="PF00768">
    <property type="entry name" value="Peptidase_S11"/>
    <property type="match status" value="1"/>
</dbReference>
<dbReference type="EMBL" id="JALIDZ010000014">
    <property type="protein sequence ID" value="MCT8974705.1"/>
    <property type="molecule type" value="Genomic_DNA"/>
</dbReference>
<dbReference type="GO" id="GO:0006508">
    <property type="term" value="P:proteolysis"/>
    <property type="evidence" value="ECO:0007669"/>
    <property type="project" value="InterPro"/>
</dbReference>
<evidence type="ECO:0000256" key="1">
    <source>
        <dbReference type="ARBA" id="ARBA00007164"/>
    </source>
</evidence>
<dbReference type="RefSeq" id="WP_261618294.1">
    <property type="nucleotide sequence ID" value="NZ_JALIDZ010000014.1"/>
</dbReference>
<keyword evidence="5" id="KW-0573">Peptidoglycan synthesis</keyword>
<dbReference type="GO" id="GO:0009252">
    <property type="term" value="P:peptidoglycan biosynthetic process"/>
    <property type="evidence" value="ECO:0007669"/>
    <property type="project" value="UniProtKB-KW"/>
</dbReference>
<dbReference type="GO" id="GO:0008360">
    <property type="term" value="P:regulation of cell shape"/>
    <property type="evidence" value="ECO:0007669"/>
    <property type="project" value="UniProtKB-KW"/>
</dbReference>
<dbReference type="AlphaFoldDB" id="A0AAW5R8J7"/>
<gene>
    <name evidence="12" type="ORF">MUB46_22850</name>
</gene>
<feature type="active site" description="Acyl-ester intermediate" evidence="7">
    <location>
        <position position="62"/>
    </location>
</feature>
<dbReference type="GO" id="GO:0009002">
    <property type="term" value="F:serine-type D-Ala-D-Ala carboxypeptidase activity"/>
    <property type="evidence" value="ECO:0007669"/>
    <property type="project" value="InterPro"/>
</dbReference>
<evidence type="ECO:0000256" key="8">
    <source>
        <dbReference type="PIRSR" id="PIRSR618044-2"/>
    </source>
</evidence>
<evidence type="ECO:0000259" key="11">
    <source>
        <dbReference type="Pfam" id="PF00768"/>
    </source>
</evidence>
<dbReference type="Gene3D" id="3.40.710.10">
    <property type="entry name" value="DD-peptidase/beta-lactamase superfamily"/>
    <property type="match status" value="1"/>
</dbReference>
<comment type="similarity">
    <text evidence="1 9">Belongs to the peptidase S11 family.</text>
</comment>
<name>A0AAW5R8J7_9HYPH</name>
<dbReference type="PANTHER" id="PTHR21581:SF6">
    <property type="entry name" value="TRAFFICKING PROTEIN PARTICLE COMPLEX SUBUNIT 12"/>
    <property type="match status" value="1"/>
</dbReference>
<accession>A0AAW5R8J7</accession>
<dbReference type="InterPro" id="IPR001967">
    <property type="entry name" value="Peptidase_S11_N"/>
</dbReference>
<dbReference type="PRINTS" id="PR00725">
    <property type="entry name" value="DADACBPTASE1"/>
</dbReference>
<feature type="binding site" evidence="8">
    <location>
        <position position="221"/>
    </location>
    <ligand>
        <name>substrate</name>
    </ligand>
</feature>
<keyword evidence="4" id="KW-0133">Cell shape</keyword>
<dbReference type="Proteomes" id="UP001320898">
    <property type="component" value="Unassembled WGS sequence"/>
</dbReference>
<reference evidence="12 13" key="1">
    <citation type="submission" date="2022-04" db="EMBL/GenBank/DDBJ databases">
        <authorList>
            <person name="Ye Y.-Q."/>
            <person name="Du Z.-J."/>
        </authorList>
    </citation>
    <scope>NUCLEOTIDE SEQUENCE [LARGE SCALE GENOMIC DNA]</scope>
    <source>
        <strain evidence="12 13">A6E488</strain>
    </source>
</reference>
<dbReference type="InterPro" id="IPR012338">
    <property type="entry name" value="Beta-lactam/transpept-like"/>
</dbReference>
<evidence type="ECO:0000256" key="2">
    <source>
        <dbReference type="ARBA" id="ARBA00022729"/>
    </source>
</evidence>
<evidence type="ECO:0000256" key="7">
    <source>
        <dbReference type="PIRSR" id="PIRSR618044-1"/>
    </source>
</evidence>
<dbReference type="PANTHER" id="PTHR21581">
    <property type="entry name" value="D-ALANYL-D-ALANINE CARBOXYPEPTIDASE"/>
    <property type="match status" value="1"/>
</dbReference>
<dbReference type="SUPFAM" id="SSF56601">
    <property type="entry name" value="beta-lactamase/transpeptidase-like"/>
    <property type="match status" value="1"/>
</dbReference>
<keyword evidence="12" id="KW-0121">Carboxypeptidase</keyword>
<evidence type="ECO:0000256" key="3">
    <source>
        <dbReference type="ARBA" id="ARBA00022801"/>
    </source>
</evidence>
<evidence type="ECO:0000256" key="5">
    <source>
        <dbReference type="ARBA" id="ARBA00022984"/>
    </source>
</evidence>
<feature type="chain" id="PRO_5043969494" evidence="10">
    <location>
        <begin position="36"/>
        <end position="320"/>
    </location>
</feature>
<keyword evidence="13" id="KW-1185">Reference proteome</keyword>
<feature type="active site" description="Proton acceptor" evidence="7">
    <location>
        <position position="65"/>
    </location>
</feature>
<dbReference type="InterPro" id="IPR018044">
    <property type="entry name" value="Peptidase_S11"/>
</dbReference>
<sequence>MRRFVNAVSTSRRLCAAAAVAVGLALGAGGHPASAGPALVFDADTGEILHAHMATTKWYPASLTKLMAAYVTFAAIEAGRIGLDTPVAIGEGDPALGLTLPPGTMLTVEETLPLVLAASLKFATEALGRTVSGSVDAFVADMNASARRLGMTDTNYVNSHGFHAAGHMTTARDMAVLTRALNREFPQYQRFFEVRSVTIAGQQRRNHNDLLGRFPGADGMKSGYVCESGYNLVGTATREGRRLGAIVLGAFSAAEREAVAEQMLKAGFAASSGAVSVTIDTLPLSQDGPVDMRPFVCGKSQPPAALVGFGTMAPLPRPKP</sequence>
<keyword evidence="6" id="KW-0961">Cell wall biogenesis/degradation</keyword>
<organism evidence="12 13">
    <name type="scientific">Microbaculum marinisediminis</name>
    <dbReference type="NCBI Taxonomy" id="2931392"/>
    <lineage>
        <taxon>Bacteria</taxon>
        <taxon>Pseudomonadati</taxon>
        <taxon>Pseudomonadota</taxon>
        <taxon>Alphaproteobacteria</taxon>
        <taxon>Hyphomicrobiales</taxon>
        <taxon>Tepidamorphaceae</taxon>
        <taxon>Microbaculum</taxon>
    </lineage>
</organism>
<proteinExistence type="inferred from homology"/>
<evidence type="ECO:0000256" key="10">
    <source>
        <dbReference type="SAM" id="SignalP"/>
    </source>
</evidence>
<evidence type="ECO:0000256" key="6">
    <source>
        <dbReference type="ARBA" id="ARBA00023316"/>
    </source>
</evidence>